<sequence length="132" mass="14083">MVGDPLKSFGLHLAELRKQRGWSQEKLALESGMARSYLSGIERGVRNVSLVNICALAGTLGVNTSEMLNFDDGNGRGNGGSGALVLEQKCAEFNITPAQRLTVRHMALMNDTEQDAVAGIARVIAARAAKDL</sequence>
<keyword evidence="3" id="KW-0804">Transcription</keyword>
<proteinExistence type="predicted"/>
<dbReference type="SMART" id="SM00530">
    <property type="entry name" value="HTH_XRE"/>
    <property type="match status" value="1"/>
</dbReference>
<organism evidence="5 6">
    <name type="scientific">Cupriavidus basilensis</name>
    <dbReference type="NCBI Taxonomy" id="68895"/>
    <lineage>
        <taxon>Bacteria</taxon>
        <taxon>Pseudomonadati</taxon>
        <taxon>Pseudomonadota</taxon>
        <taxon>Betaproteobacteria</taxon>
        <taxon>Burkholderiales</taxon>
        <taxon>Burkholderiaceae</taxon>
        <taxon>Cupriavidus</taxon>
    </lineage>
</organism>
<evidence type="ECO:0000256" key="1">
    <source>
        <dbReference type="ARBA" id="ARBA00023015"/>
    </source>
</evidence>
<dbReference type="Gene3D" id="1.10.260.40">
    <property type="entry name" value="lambda repressor-like DNA-binding domains"/>
    <property type="match status" value="1"/>
</dbReference>
<evidence type="ECO:0000256" key="3">
    <source>
        <dbReference type="ARBA" id="ARBA00023163"/>
    </source>
</evidence>
<dbReference type="PROSITE" id="PS50943">
    <property type="entry name" value="HTH_CROC1"/>
    <property type="match status" value="1"/>
</dbReference>
<dbReference type="RefSeq" id="WP_276264294.1">
    <property type="nucleotide sequence ID" value="NZ_JARJLM010000129.1"/>
</dbReference>
<dbReference type="Pfam" id="PF01381">
    <property type="entry name" value="HTH_3"/>
    <property type="match status" value="1"/>
</dbReference>
<evidence type="ECO:0000313" key="5">
    <source>
        <dbReference type="EMBL" id="MDF3832752.1"/>
    </source>
</evidence>
<evidence type="ECO:0000313" key="6">
    <source>
        <dbReference type="Proteomes" id="UP001216674"/>
    </source>
</evidence>
<evidence type="ECO:0000259" key="4">
    <source>
        <dbReference type="PROSITE" id="PS50943"/>
    </source>
</evidence>
<keyword evidence="2" id="KW-0238">DNA-binding</keyword>
<dbReference type="SUPFAM" id="SSF47413">
    <property type="entry name" value="lambda repressor-like DNA-binding domains"/>
    <property type="match status" value="1"/>
</dbReference>
<keyword evidence="1" id="KW-0805">Transcription regulation</keyword>
<dbReference type="InterPro" id="IPR010982">
    <property type="entry name" value="Lambda_DNA-bd_dom_sf"/>
</dbReference>
<dbReference type="InterPro" id="IPR001387">
    <property type="entry name" value="Cro/C1-type_HTH"/>
</dbReference>
<gene>
    <name evidence="5" type="ORF">P3W85_07310</name>
</gene>
<comment type="caution">
    <text evidence="5">The sequence shown here is derived from an EMBL/GenBank/DDBJ whole genome shotgun (WGS) entry which is preliminary data.</text>
</comment>
<feature type="domain" description="HTH cro/C1-type" evidence="4">
    <location>
        <begin position="13"/>
        <end position="67"/>
    </location>
</feature>
<dbReference type="CDD" id="cd00093">
    <property type="entry name" value="HTH_XRE"/>
    <property type="match status" value="1"/>
</dbReference>
<dbReference type="PANTHER" id="PTHR46797:SF23">
    <property type="entry name" value="HTH-TYPE TRANSCRIPTIONAL REGULATOR SUTR"/>
    <property type="match status" value="1"/>
</dbReference>
<accession>A0ABT6AKB2</accession>
<keyword evidence="6" id="KW-1185">Reference proteome</keyword>
<protein>
    <submittedName>
        <fullName evidence="5">Helix-turn-helix transcriptional regulator</fullName>
    </submittedName>
</protein>
<dbReference type="PANTHER" id="PTHR46797">
    <property type="entry name" value="HTH-TYPE TRANSCRIPTIONAL REGULATOR"/>
    <property type="match status" value="1"/>
</dbReference>
<evidence type="ECO:0000256" key="2">
    <source>
        <dbReference type="ARBA" id="ARBA00023125"/>
    </source>
</evidence>
<dbReference type="InterPro" id="IPR050807">
    <property type="entry name" value="TransReg_Diox_bact_type"/>
</dbReference>
<reference evidence="5 6" key="1">
    <citation type="submission" date="2023-03" db="EMBL/GenBank/DDBJ databases">
        <title>Draft assemblies of triclosan tolerant bacteria isolated from returned activated sludge.</title>
        <authorList>
            <person name="Van Hamelsveld S."/>
        </authorList>
    </citation>
    <scope>NUCLEOTIDE SEQUENCE [LARGE SCALE GENOMIC DNA]</scope>
    <source>
        <strain evidence="5 6">GW210010_S58</strain>
    </source>
</reference>
<name>A0ABT6AKB2_9BURK</name>
<dbReference type="EMBL" id="JARJLM010000129">
    <property type="protein sequence ID" value="MDF3832752.1"/>
    <property type="molecule type" value="Genomic_DNA"/>
</dbReference>
<dbReference type="Proteomes" id="UP001216674">
    <property type="component" value="Unassembled WGS sequence"/>
</dbReference>